<evidence type="ECO:0000313" key="2">
    <source>
        <dbReference type="Proteomes" id="UP001140502"/>
    </source>
</evidence>
<reference evidence="1" key="1">
    <citation type="submission" date="2022-10" db="EMBL/GenBank/DDBJ databases">
        <title>Tapping the CABI collections for fungal endophytes: first genome assemblies for Collariella, Neodidymelliopsis, Ascochyta clinopodiicola, Didymella pomorum, Didymosphaeria variabile, Neocosmospora piperis and Neocucurbitaria cava.</title>
        <authorList>
            <person name="Hill R."/>
        </authorList>
    </citation>
    <scope>NUCLEOTIDE SEQUENCE</scope>
    <source>
        <strain evidence="1">IMI 366586</strain>
    </source>
</reference>
<dbReference type="EMBL" id="JAPEUR010000213">
    <property type="protein sequence ID" value="KAJ4315064.1"/>
    <property type="molecule type" value="Genomic_DNA"/>
</dbReference>
<gene>
    <name evidence="1" type="ORF">N0V84_008576</name>
</gene>
<organism evidence="1 2">
    <name type="scientific">Fusarium piperis</name>
    <dbReference type="NCBI Taxonomy" id="1435070"/>
    <lineage>
        <taxon>Eukaryota</taxon>
        <taxon>Fungi</taxon>
        <taxon>Dikarya</taxon>
        <taxon>Ascomycota</taxon>
        <taxon>Pezizomycotina</taxon>
        <taxon>Sordariomycetes</taxon>
        <taxon>Hypocreomycetidae</taxon>
        <taxon>Hypocreales</taxon>
        <taxon>Nectriaceae</taxon>
        <taxon>Fusarium</taxon>
        <taxon>Fusarium solani species complex</taxon>
    </lineage>
</organism>
<proteinExistence type="predicted"/>
<dbReference type="AlphaFoldDB" id="A0A9W9BM31"/>
<keyword evidence="2" id="KW-1185">Reference proteome</keyword>
<sequence length="274" mass="31544">MPESRDEKTHDSLMALSRRLEPLTGDWESSDDDDLTPSLREMCCWEKVMERNANRLRSRPEEQLYDEIEEEKTWLNGIIGKRHGNSSLACGIVAKRWIDQGIWRDEFIFGEGTKWKHEDSASVELKCKTEGDGNAFSLTGQETRSLEAGNVRGAKVQAQEREREASRPFHRFVYQVLIEREKLLETLATPPGFKISPKDPSEDSDEGLEAYYEALGPEIRKKHSEHLPDVNSKACEVVKCKWQKRGIWDDAWGGSMPGMSWKHEIPLVEFLHRT</sequence>
<dbReference type="OrthoDB" id="5401786at2759"/>
<name>A0A9W9BM31_9HYPO</name>
<protein>
    <submittedName>
        <fullName evidence="1">Uncharacterized protein</fullName>
    </submittedName>
</protein>
<evidence type="ECO:0000313" key="1">
    <source>
        <dbReference type="EMBL" id="KAJ4315064.1"/>
    </source>
</evidence>
<accession>A0A9W9BM31</accession>
<comment type="caution">
    <text evidence="1">The sequence shown here is derived from an EMBL/GenBank/DDBJ whole genome shotgun (WGS) entry which is preliminary data.</text>
</comment>
<dbReference type="Proteomes" id="UP001140502">
    <property type="component" value="Unassembled WGS sequence"/>
</dbReference>